<protein>
    <recommendedName>
        <fullName evidence="4">HTH luxR-type domain-containing protein</fullName>
    </recommendedName>
</protein>
<reference evidence="6" key="1">
    <citation type="journal article" date="2019" name="Int. J. Syst. Evol. Microbiol.">
        <title>The Global Catalogue of Microorganisms (GCM) 10K type strain sequencing project: providing services to taxonomists for standard genome sequencing and annotation.</title>
        <authorList>
            <consortium name="The Broad Institute Genomics Platform"/>
            <consortium name="The Broad Institute Genome Sequencing Center for Infectious Disease"/>
            <person name="Wu L."/>
            <person name="Ma J."/>
        </authorList>
    </citation>
    <scope>NUCLEOTIDE SEQUENCE [LARGE SCALE GENOMIC DNA]</scope>
    <source>
        <strain evidence="6">CGMCC 4.7349</strain>
    </source>
</reference>
<evidence type="ECO:0000313" key="5">
    <source>
        <dbReference type="EMBL" id="GGO54226.1"/>
    </source>
</evidence>
<keyword evidence="6" id="KW-1185">Reference proteome</keyword>
<accession>A0ABQ2MKI3</accession>
<dbReference type="Gene3D" id="1.10.10.10">
    <property type="entry name" value="Winged helix-like DNA-binding domain superfamily/Winged helix DNA-binding domain"/>
    <property type="match status" value="1"/>
</dbReference>
<dbReference type="RefSeq" id="WP_189176537.1">
    <property type="nucleotide sequence ID" value="NZ_BMNG01000015.1"/>
</dbReference>
<dbReference type="InterPro" id="IPR036388">
    <property type="entry name" value="WH-like_DNA-bd_sf"/>
</dbReference>
<dbReference type="InterPro" id="IPR000792">
    <property type="entry name" value="Tscrpt_reg_LuxR_C"/>
</dbReference>
<keyword evidence="2" id="KW-0238">DNA-binding</keyword>
<dbReference type="Proteomes" id="UP000656881">
    <property type="component" value="Unassembled WGS sequence"/>
</dbReference>
<dbReference type="CDD" id="cd06170">
    <property type="entry name" value="LuxR_C_like"/>
    <property type="match status" value="1"/>
</dbReference>
<keyword evidence="1" id="KW-0805">Transcription regulation</keyword>
<dbReference type="SUPFAM" id="SSF55781">
    <property type="entry name" value="GAF domain-like"/>
    <property type="match status" value="1"/>
</dbReference>
<dbReference type="SUPFAM" id="SSF46894">
    <property type="entry name" value="C-terminal effector domain of the bipartite response regulators"/>
    <property type="match status" value="1"/>
</dbReference>
<proteinExistence type="predicted"/>
<evidence type="ECO:0000256" key="1">
    <source>
        <dbReference type="ARBA" id="ARBA00023015"/>
    </source>
</evidence>
<evidence type="ECO:0000259" key="4">
    <source>
        <dbReference type="PROSITE" id="PS50043"/>
    </source>
</evidence>
<organism evidence="5 6">
    <name type="scientific">Streptomyces lasiicapitis</name>
    <dbReference type="NCBI Taxonomy" id="1923961"/>
    <lineage>
        <taxon>Bacteria</taxon>
        <taxon>Bacillati</taxon>
        <taxon>Actinomycetota</taxon>
        <taxon>Actinomycetes</taxon>
        <taxon>Kitasatosporales</taxon>
        <taxon>Streptomycetaceae</taxon>
        <taxon>Streptomyces</taxon>
    </lineage>
</organism>
<dbReference type="PANTHER" id="PTHR44688:SF16">
    <property type="entry name" value="DNA-BINDING TRANSCRIPTIONAL ACTIVATOR DEVR_DOSR"/>
    <property type="match status" value="1"/>
</dbReference>
<evidence type="ECO:0000313" key="6">
    <source>
        <dbReference type="Proteomes" id="UP000656881"/>
    </source>
</evidence>
<gene>
    <name evidence="5" type="ORF">GCM10012286_63490</name>
</gene>
<sequence length="352" mass="37413">MHTQEVTWNLESVGRSVLDAASEAGAGLSDLADEMSRLVGHVLPHDGFWLMGLDPVAGTPAFAARRHGYSPYACFRLETSHRADHDLNPFAALVDDPRPARVFGTGSPMNEVTAPLHELMAEEGVADELRVALTLRGRAWGGLTLLRGPGRRPFTTEDADCAAGLGPCLAAALRKFVSGRGRLGGAHGGGLGPGTLLIDDCNWITSATPDARSWLRHLATDPLHADGGRTVTPLWGPLTAARRGDPRTTTCVPTAQGWIAVSAQPLDGPLSGHVAATIQPAPADALLTAMSTWYGITPRELAVVQCALEGGRVKQIARILQLSHHTVNDHFGAVYRKVGVSGRDELIRLLTR</sequence>
<dbReference type="PANTHER" id="PTHR44688">
    <property type="entry name" value="DNA-BINDING TRANSCRIPTIONAL ACTIVATOR DEVR_DOSR"/>
    <property type="match status" value="1"/>
</dbReference>
<evidence type="ECO:0000256" key="2">
    <source>
        <dbReference type="ARBA" id="ARBA00023125"/>
    </source>
</evidence>
<name>A0ABQ2MKI3_9ACTN</name>
<dbReference type="PROSITE" id="PS00622">
    <property type="entry name" value="HTH_LUXR_1"/>
    <property type="match status" value="1"/>
</dbReference>
<dbReference type="InterPro" id="IPR016032">
    <property type="entry name" value="Sig_transdc_resp-reg_C-effctor"/>
</dbReference>
<comment type="caution">
    <text evidence="5">The sequence shown here is derived from an EMBL/GenBank/DDBJ whole genome shotgun (WGS) entry which is preliminary data.</text>
</comment>
<feature type="domain" description="HTH luxR-type" evidence="4">
    <location>
        <begin position="289"/>
        <end position="352"/>
    </location>
</feature>
<dbReference type="EMBL" id="BMNG01000015">
    <property type="protein sequence ID" value="GGO54226.1"/>
    <property type="molecule type" value="Genomic_DNA"/>
</dbReference>
<dbReference type="SMART" id="SM00421">
    <property type="entry name" value="HTH_LUXR"/>
    <property type="match status" value="1"/>
</dbReference>
<keyword evidence="3" id="KW-0804">Transcription</keyword>
<dbReference type="PROSITE" id="PS50043">
    <property type="entry name" value="HTH_LUXR_2"/>
    <property type="match status" value="1"/>
</dbReference>
<dbReference type="PRINTS" id="PR00038">
    <property type="entry name" value="HTHLUXR"/>
</dbReference>
<dbReference type="Pfam" id="PF00196">
    <property type="entry name" value="GerE"/>
    <property type="match status" value="1"/>
</dbReference>
<evidence type="ECO:0000256" key="3">
    <source>
        <dbReference type="ARBA" id="ARBA00023163"/>
    </source>
</evidence>